<dbReference type="SUPFAM" id="SSF46785">
    <property type="entry name" value="Winged helix' DNA-binding domain"/>
    <property type="match status" value="2"/>
</dbReference>
<reference evidence="5" key="2">
    <citation type="submission" date="2020-09" db="EMBL/GenBank/DDBJ databases">
        <authorList>
            <person name="Sun Q."/>
            <person name="Zhou Y."/>
        </authorList>
    </citation>
    <scope>NUCLEOTIDE SEQUENCE</scope>
    <source>
        <strain evidence="5">CGMCC 4.7430</strain>
    </source>
</reference>
<keyword evidence="1" id="KW-0805">Transcription regulation</keyword>
<dbReference type="Proteomes" id="UP000660745">
    <property type="component" value="Unassembled WGS sequence"/>
</dbReference>
<accession>A0A918E4U5</accession>
<reference evidence="5" key="1">
    <citation type="journal article" date="2014" name="Int. J. Syst. Evol. Microbiol.">
        <title>Complete genome sequence of Corynebacterium casei LMG S-19264T (=DSM 44701T), isolated from a smear-ripened cheese.</title>
        <authorList>
            <consortium name="US DOE Joint Genome Institute (JGI-PGF)"/>
            <person name="Walter F."/>
            <person name="Albersmeier A."/>
            <person name="Kalinowski J."/>
            <person name="Ruckert C."/>
        </authorList>
    </citation>
    <scope>NUCLEOTIDE SEQUENCE</scope>
    <source>
        <strain evidence="5">CGMCC 4.7430</strain>
    </source>
</reference>
<dbReference type="GO" id="GO:0045892">
    <property type="term" value="P:negative regulation of DNA-templated transcription"/>
    <property type="evidence" value="ECO:0007669"/>
    <property type="project" value="TreeGrafter"/>
</dbReference>
<dbReference type="AlphaFoldDB" id="A0A918E4U5"/>
<comment type="caution">
    <text evidence="5">The sequence shown here is derived from an EMBL/GenBank/DDBJ whole genome shotgun (WGS) entry which is preliminary data.</text>
</comment>
<dbReference type="PANTHER" id="PTHR44846">
    <property type="entry name" value="MANNOSYL-D-GLYCERATE TRANSPORT/METABOLISM SYSTEM REPRESSOR MNGR-RELATED"/>
    <property type="match status" value="1"/>
</dbReference>
<dbReference type="EMBL" id="BMNK01000003">
    <property type="protein sequence ID" value="GGP04690.1"/>
    <property type="molecule type" value="Genomic_DNA"/>
</dbReference>
<dbReference type="PANTHER" id="PTHR44846:SF17">
    <property type="entry name" value="GNTR-FAMILY TRANSCRIPTIONAL REGULATOR"/>
    <property type="match status" value="1"/>
</dbReference>
<evidence type="ECO:0000313" key="5">
    <source>
        <dbReference type="EMBL" id="GGP04690.1"/>
    </source>
</evidence>
<evidence type="ECO:0000256" key="1">
    <source>
        <dbReference type="ARBA" id="ARBA00023015"/>
    </source>
</evidence>
<evidence type="ECO:0000259" key="4">
    <source>
        <dbReference type="PROSITE" id="PS50949"/>
    </source>
</evidence>
<feature type="domain" description="HTH gntR-type" evidence="4">
    <location>
        <begin position="85"/>
        <end position="153"/>
    </location>
</feature>
<dbReference type="SMART" id="SM00345">
    <property type="entry name" value="HTH_GNTR"/>
    <property type="match status" value="2"/>
</dbReference>
<keyword evidence="2" id="KW-0238">DNA-binding</keyword>
<dbReference type="InterPro" id="IPR000524">
    <property type="entry name" value="Tscrpt_reg_HTH_GntR"/>
</dbReference>
<evidence type="ECO:0000256" key="3">
    <source>
        <dbReference type="ARBA" id="ARBA00023163"/>
    </source>
</evidence>
<dbReference type="GO" id="GO:0003677">
    <property type="term" value="F:DNA binding"/>
    <property type="evidence" value="ECO:0007669"/>
    <property type="project" value="UniProtKB-KW"/>
</dbReference>
<dbReference type="InterPro" id="IPR050679">
    <property type="entry name" value="Bact_HTH_transcr_reg"/>
</dbReference>
<name>A0A918E4U5_9ACTN</name>
<dbReference type="RefSeq" id="WP_189138323.1">
    <property type="nucleotide sequence ID" value="NZ_BMNK01000003.1"/>
</dbReference>
<sequence length="154" mass="16681">MLNPRGPIPLYRQVAALIRERIESGDLAPGALVPSEDALVTKHGVARITARRAIALLREEGVIYTLRGEGSYVGPEDAPREPRSGWMFQAIADDLAAKVRAGRFAQDMPLPSESQLAQEYDVAKGTVRRALALLRERGAVFTVPGRGTYATPSS</sequence>
<dbReference type="PROSITE" id="PS50949">
    <property type="entry name" value="HTH_GNTR"/>
    <property type="match status" value="2"/>
</dbReference>
<protein>
    <recommendedName>
        <fullName evidence="4">HTH gntR-type domain-containing protein</fullName>
    </recommendedName>
</protein>
<feature type="domain" description="HTH gntR-type" evidence="4">
    <location>
        <begin position="8"/>
        <end position="76"/>
    </location>
</feature>
<dbReference type="CDD" id="cd07377">
    <property type="entry name" value="WHTH_GntR"/>
    <property type="match status" value="2"/>
</dbReference>
<evidence type="ECO:0000313" key="6">
    <source>
        <dbReference type="Proteomes" id="UP000660745"/>
    </source>
</evidence>
<gene>
    <name evidence="5" type="ORF">GCM10012278_20870</name>
</gene>
<dbReference type="PRINTS" id="PR00035">
    <property type="entry name" value="HTHGNTR"/>
</dbReference>
<evidence type="ECO:0000256" key="2">
    <source>
        <dbReference type="ARBA" id="ARBA00023125"/>
    </source>
</evidence>
<proteinExistence type="predicted"/>
<dbReference type="GO" id="GO:0003700">
    <property type="term" value="F:DNA-binding transcription factor activity"/>
    <property type="evidence" value="ECO:0007669"/>
    <property type="project" value="InterPro"/>
</dbReference>
<dbReference type="InterPro" id="IPR036390">
    <property type="entry name" value="WH_DNA-bd_sf"/>
</dbReference>
<keyword evidence="3" id="KW-0804">Transcription</keyword>
<keyword evidence="6" id="KW-1185">Reference proteome</keyword>
<dbReference type="InterPro" id="IPR036388">
    <property type="entry name" value="WH-like_DNA-bd_sf"/>
</dbReference>
<dbReference type="Gene3D" id="1.10.10.10">
    <property type="entry name" value="Winged helix-like DNA-binding domain superfamily/Winged helix DNA-binding domain"/>
    <property type="match status" value="2"/>
</dbReference>
<dbReference type="Pfam" id="PF00392">
    <property type="entry name" value="GntR"/>
    <property type="match status" value="2"/>
</dbReference>
<organism evidence="5 6">
    <name type="scientific">Nonomuraea glycinis</name>
    <dbReference type="NCBI Taxonomy" id="2047744"/>
    <lineage>
        <taxon>Bacteria</taxon>
        <taxon>Bacillati</taxon>
        <taxon>Actinomycetota</taxon>
        <taxon>Actinomycetes</taxon>
        <taxon>Streptosporangiales</taxon>
        <taxon>Streptosporangiaceae</taxon>
        <taxon>Nonomuraea</taxon>
    </lineage>
</organism>